<protein>
    <submittedName>
        <fullName evidence="4">Transcriptional regulator, XRE family with cupin sensor</fullName>
    </submittedName>
</protein>
<keyword evidence="5" id="KW-1185">Reference proteome</keyword>
<feature type="region of interest" description="Disordered" evidence="2">
    <location>
        <begin position="1"/>
        <end position="53"/>
    </location>
</feature>
<dbReference type="PROSITE" id="PS50943">
    <property type="entry name" value="HTH_CROC1"/>
    <property type="match status" value="1"/>
</dbReference>
<dbReference type="SUPFAM" id="SSF47413">
    <property type="entry name" value="lambda repressor-like DNA-binding domains"/>
    <property type="match status" value="1"/>
</dbReference>
<dbReference type="Gene3D" id="1.10.260.40">
    <property type="entry name" value="lambda repressor-like DNA-binding domains"/>
    <property type="match status" value="1"/>
</dbReference>
<dbReference type="InterPro" id="IPR013096">
    <property type="entry name" value="Cupin_2"/>
</dbReference>
<evidence type="ECO:0000259" key="3">
    <source>
        <dbReference type="PROSITE" id="PS50943"/>
    </source>
</evidence>
<dbReference type="CDD" id="cd00093">
    <property type="entry name" value="HTH_XRE"/>
    <property type="match status" value="1"/>
</dbReference>
<evidence type="ECO:0000313" key="5">
    <source>
        <dbReference type="Proteomes" id="UP000198634"/>
    </source>
</evidence>
<dbReference type="PANTHER" id="PTHR46797">
    <property type="entry name" value="HTH-TYPE TRANSCRIPTIONAL REGULATOR"/>
    <property type="match status" value="1"/>
</dbReference>
<dbReference type="EMBL" id="FOEP01000007">
    <property type="protein sequence ID" value="SEQ44196.1"/>
    <property type="molecule type" value="Genomic_DNA"/>
</dbReference>
<dbReference type="InterPro" id="IPR014710">
    <property type="entry name" value="RmlC-like_jellyroll"/>
</dbReference>
<dbReference type="InterPro" id="IPR050807">
    <property type="entry name" value="TransReg_Diox_bact_type"/>
</dbReference>
<keyword evidence="1" id="KW-0238">DNA-binding</keyword>
<feature type="domain" description="HTH cro/C1-type" evidence="3">
    <location>
        <begin position="47"/>
        <end position="101"/>
    </location>
</feature>
<dbReference type="Proteomes" id="UP000198634">
    <property type="component" value="Unassembled WGS sequence"/>
</dbReference>
<dbReference type="SUPFAM" id="SSF51182">
    <property type="entry name" value="RmlC-like cupins"/>
    <property type="match status" value="1"/>
</dbReference>
<dbReference type="GO" id="GO:0003700">
    <property type="term" value="F:DNA-binding transcription factor activity"/>
    <property type="evidence" value="ECO:0007669"/>
    <property type="project" value="TreeGrafter"/>
</dbReference>
<reference evidence="4 5" key="1">
    <citation type="submission" date="2016-10" db="EMBL/GenBank/DDBJ databases">
        <authorList>
            <person name="de Groot N.N."/>
        </authorList>
    </citation>
    <scope>NUCLEOTIDE SEQUENCE [LARGE SCALE GENOMIC DNA]</scope>
    <source>
        <strain evidence="4 5">DSM 22007</strain>
    </source>
</reference>
<organism evidence="4 5">
    <name type="scientific">Thalassovita taeanensis</name>
    <dbReference type="NCBI Taxonomy" id="657014"/>
    <lineage>
        <taxon>Bacteria</taxon>
        <taxon>Pseudomonadati</taxon>
        <taxon>Pseudomonadota</taxon>
        <taxon>Alphaproteobacteria</taxon>
        <taxon>Rhodobacterales</taxon>
        <taxon>Roseobacteraceae</taxon>
        <taxon>Thalassovita</taxon>
    </lineage>
</organism>
<sequence length="222" mass="24187">MSEKSSRPQQPLPKNAALGEDTAAERPQGAGGDRAESWTRNKIGERMRQRRKVRGASLKVVAERAGVSIGLLSQIERGLTMPSVRSLGSICNALEMPVSWLFEAEGKSHEPYVVRTHQRRALDLGDKGMRKELMTPDEMTGIQMMRLIIQPGGSTGDTPYCHESGSKCGTVLSGALGLEIDGETVVLNPGDSFAFPAKAMIRFWCEGNDVTEALWIVTPAVY</sequence>
<dbReference type="OrthoDB" id="9814751at2"/>
<dbReference type="STRING" id="657014.SAMN04488092_10711"/>
<dbReference type="PANTHER" id="PTHR46797:SF2">
    <property type="entry name" value="TRANSCRIPTIONAL REGULATOR"/>
    <property type="match status" value="1"/>
</dbReference>
<dbReference type="GO" id="GO:0005829">
    <property type="term" value="C:cytosol"/>
    <property type="evidence" value="ECO:0007669"/>
    <property type="project" value="TreeGrafter"/>
</dbReference>
<dbReference type="AlphaFoldDB" id="A0A1H9G268"/>
<evidence type="ECO:0000256" key="2">
    <source>
        <dbReference type="SAM" id="MobiDB-lite"/>
    </source>
</evidence>
<gene>
    <name evidence="4" type="ORF">SAMN04488092_10711</name>
</gene>
<dbReference type="InterPro" id="IPR001387">
    <property type="entry name" value="Cro/C1-type_HTH"/>
</dbReference>
<dbReference type="InterPro" id="IPR010982">
    <property type="entry name" value="Lambda_DNA-bd_dom_sf"/>
</dbReference>
<dbReference type="RefSeq" id="WP_090269936.1">
    <property type="nucleotide sequence ID" value="NZ_FOEP01000007.1"/>
</dbReference>
<dbReference type="CDD" id="cd02209">
    <property type="entry name" value="cupin_XRE_C"/>
    <property type="match status" value="1"/>
</dbReference>
<dbReference type="SMART" id="SM00530">
    <property type="entry name" value="HTH_XRE"/>
    <property type="match status" value="1"/>
</dbReference>
<name>A0A1H9G268_9RHOB</name>
<dbReference type="Pfam" id="PF07883">
    <property type="entry name" value="Cupin_2"/>
    <property type="match status" value="1"/>
</dbReference>
<feature type="compositionally biased region" description="Basic and acidic residues" evidence="2">
    <location>
        <begin position="33"/>
        <end position="47"/>
    </location>
</feature>
<evidence type="ECO:0000313" key="4">
    <source>
        <dbReference type="EMBL" id="SEQ44196.1"/>
    </source>
</evidence>
<proteinExistence type="predicted"/>
<dbReference type="Pfam" id="PF13560">
    <property type="entry name" value="HTH_31"/>
    <property type="match status" value="1"/>
</dbReference>
<dbReference type="InterPro" id="IPR011051">
    <property type="entry name" value="RmlC_Cupin_sf"/>
</dbReference>
<dbReference type="GO" id="GO:0003677">
    <property type="term" value="F:DNA binding"/>
    <property type="evidence" value="ECO:0007669"/>
    <property type="project" value="UniProtKB-KW"/>
</dbReference>
<accession>A0A1H9G268</accession>
<evidence type="ECO:0000256" key="1">
    <source>
        <dbReference type="ARBA" id="ARBA00023125"/>
    </source>
</evidence>
<dbReference type="Gene3D" id="2.60.120.10">
    <property type="entry name" value="Jelly Rolls"/>
    <property type="match status" value="1"/>
</dbReference>